<dbReference type="CDD" id="cd05284">
    <property type="entry name" value="arabinose_DH_like"/>
    <property type="match status" value="1"/>
</dbReference>
<evidence type="ECO:0000256" key="3">
    <source>
        <dbReference type="ARBA" id="ARBA00013190"/>
    </source>
</evidence>
<dbReference type="Gene3D" id="3.40.50.720">
    <property type="entry name" value="NAD(P)-binding Rossmann-like Domain"/>
    <property type="match status" value="1"/>
</dbReference>
<evidence type="ECO:0000259" key="10">
    <source>
        <dbReference type="SMART" id="SM00829"/>
    </source>
</evidence>
<dbReference type="Pfam" id="PF00107">
    <property type="entry name" value="ADH_zinc_N"/>
    <property type="match status" value="1"/>
</dbReference>
<dbReference type="PROSITE" id="PS00059">
    <property type="entry name" value="ADH_ZINC"/>
    <property type="match status" value="1"/>
</dbReference>
<dbReference type="RefSeq" id="WP_322936792.1">
    <property type="nucleotide sequence ID" value="NZ_CP141059.1"/>
</dbReference>
<comment type="cofactor">
    <cofactor evidence="1 9">
        <name>Zn(2+)</name>
        <dbReference type="ChEBI" id="CHEBI:29105"/>
    </cofactor>
</comment>
<evidence type="ECO:0000256" key="2">
    <source>
        <dbReference type="ARBA" id="ARBA00008072"/>
    </source>
</evidence>
<keyword evidence="12" id="KW-1185">Reference proteome</keyword>
<evidence type="ECO:0000313" key="12">
    <source>
        <dbReference type="Proteomes" id="UP001327225"/>
    </source>
</evidence>
<dbReference type="EC" id="1.1.1.1" evidence="3"/>
<dbReference type="EMBL" id="CP141059">
    <property type="protein sequence ID" value="WQQ25391.1"/>
    <property type="molecule type" value="Genomic_DNA"/>
</dbReference>
<dbReference type="InterPro" id="IPR002328">
    <property type="entry name" value="ADH_Zn_CS"/>
</dbReference>
<evidence type="ECO:0000256" key="5">
    <source>
        <dbReference type="ARBA" id="ARBA00022833"/>
    </source>
</evidence>
<dbReference type="InterPro" id="IPR036291">
    <property type="entry name" value="NAD(P)-bd_dom_sf"/>
</dbReference>
<sequence>MAAQPPRRPGGTTMAAYQLLGWGEGVERVEVPVQMPRGREVLVEVHAVGLCHSDLFVMGCEEGVLPYDLPLTLGHEVAGRVLAVGEDADGTLVGEAGVVHGVWSCGECHNCLRGLDNYCVALEGRVGCGLGHDGGLAHYVLLPDGRHFVPAQDVPPTSLAPLADAGLTAYHAIRQHGDALVADSVALVIGVGGLGHLAVQILRATTSSRVVAVDARPEACALAATLGAHHTATSVGEALAQLAAGTGVTGVDVVLDFVGSDVTMRLGADALTPGGRLVVVGGARGSIAVGKGMTLPLGWQVSAPFWGSRDDLVAVVELAEKGLLNPVVEVVPFGAVPEAYTRLRDGGITGRLVAVRDAALVQVEELRKEDGS</sequence>
<comment type="similarity">
    <text evidence="2 9">Belongs to the zinc-containing alcohol dehydrogenase family.</text>
</comment>
<dbReference type="InterPro" id="IPR013149">
    <property type="entry name" value="ADH-like_C"/>
</dbReference>
<dbReference type="InterPro" id="IPR013154">
    <property type="entry name" value="ADH-like_N"/>
</dbReference>
<organism evidence="11 12">
    <name type="scientific">Nocardioides bizhenqiangii</name>
    <dbReference type="NCBI Taxonomy" id="3095076"/>
    <lineage>
        <taxon>Bacteria</taxon>
        <taxon>Bacillati</taxon>
        <taxon>Actinomycetota</taxon>
        <taxon>Actinomycetes</taxon>
        <taxon>Propionibacteriales</taxon>
        <taxon>Nocardioidaceae</taxon>
        <taxon>Nocardioides</taxon>
    </lineage>
</organism>
<dbReference type="InterPro" id="IPR011032">
    <property type="entry name" value="GroES-like_sf"/>
</dbReference>
<reference evidence="12" key="1">
    <citation type="submission" date="2023-12" db="EMBL/GenBank/DDBJ databases">
        <title>Novel species in genus Nocardioides.</title>
        <authorList>
            <person name="Zhou H."/>
        </authorList>
    </citation>
    <scope>NUCLEOTIDE SEQUENCE [LARGE SCALE GENOMIC DNA]</scope>
    <source>
        <strain evidence="12">HM61</strain>
    </source>
</reference>
<protein>
    <recommendedName>
        <fullName evidence="3">alcohol dehydrogenase</fullName>
        <ecNumber evidence="3">1.1.1.1</ecNumber>
    </recommendedName>
</protein>
<evidence type="ECO:0000256" key="6">
    <source>
        <dbReference type="ARBA" id="ARBA00023002"/>
    </source>
</evidence>
<dbReference type="Gene3D" id="3.90.180.10">
    <property type="entry name" value="Medium-chain alcohol dehydrogenases, catalytic domain"/>
    <property type="match status" value="1"/>
</dbReference>
<evidence type="ECO:0000256" key="1">
    <source>
        <dbReference type="ARBA" id="ARBA00001947"/>
    </source>
</evidence>
<dbReference type="SUPFAM" id="SSF50129">
    <property type="entry name" value="GroES-like"/>
    <property type="match status" value="1"/>
</dbReference>
<dbReference type="PANTHER" id="PTHR42940:SF8">
    <property type="entry name" value="VACUOLAR PROTEIN SORTING-ASSOCIATED PROTEIN 11"/>
    <property type="match status" value="1"/>
</dbReference>
<gene>
    <name evidence="11" type="ORF">SHK19_15645</name>
</gene>
<keyword evidence="5 9" id="KW-0862">Zinc</keyword>
<dbReference type="PANTHER" id="PTHR42940">
    <property type="entry name" value="ALCOHOL DEHYDROGENASE 1-RELATED"/>
    <property type="match status" value="1"/>
</dbReference>
<dbReference type="Proteomes" id="UP001327225">
    <property type="component" value="Chromosome"/>
</dbReference>
<keyword evidence="6" id="KW-0560">Oxidoreductase</keyword>
<name>A0ABZ0ZM20_9ACTN</name>
<evidence type="ECO:0000313" key="11">
    <source>
        <dbReference type="EMBL" id="WQQ25391.1"/>
    </source>
</evidence>
<comment type="catalytic activity">
    <reaction evidence="7">
        <text>a secondary alcohol + NAD(+) = a ketone + NADH + H(+)</text>
        <dbReference type="Rhea" id="RHEA:10740"/>
        <dbReference type="ChEBI" id="CHEBI:15378"/>
        <dbReference type="ChEBI" id="CHEBI:17087"/>
        <dbReference type="ChEBI" id="CHEBI:35681"/>
        <dbReference type="ChEBI" id="CHEBI:57540"/>
        <dbReference type="ChEBI" id="CHEBI:57945"/>
        <dbReference type="EC" id="1.1.1.1"/>
    </reaction>
</comment>
<evidence type="ECO:0000256" key="4">
    <source>
        <dbReference type="ARBA" id="ARBA00022723"/>
    </source>
</evidence>
<proteinExistence type="inferred from homology"/>
<evidence type="ECO:0000256" key="8">
    <source>
        <dbReference type="ARBA" id="ARBA00049243"/>
    </source>
</evidence>
<keyword evidence="4 9" id="KW-0479">Metal-binding</keyword>
<evidence type="ECO:0000256" key="9">
    <source>
        <dbReference type="RuleBase" id="RU361277"/>
    </source>
</evidence>
<dbReference type="Pfam" id="PF08240">
    <property type="entry name" value="ADH_N"/>
    <property type="match status" value="1"/>
</dbReference>
<dbReference type="InterPro" id="IPR020843">
    <property type="entry name" value="ER"/>
</dbReference>
<evidence type="ECO:0000256" key="7">
    <source>
        <dbReference type="ARBA" id="ARBA00049164"/>
    </source>
</evidence>
<dbReference type="SMART" id="SM00829">
    <property type="entry name" value="PKS_ER"/>
    <property type="match status" value="1"/>
</dbReference>
<accession>A0ABZ0ZM20</accession>
<comment type="catalytic activity">
    <reaction evidence="8">
        <text>a primary alcohol + NAD(+) = an aldehyde + NADH + H(+)</text>
        <dbReference type="Rhea" id="RHEA:10736"/>
        <dbReference type="ChEBI" id="CHEBI:15378"/>
        <dbReference type="ChEBI" id="CHEBI:15734"/>
        <dbReference type="ChEBI" id="CHEBI:17478"/>
        <dbReference type="ChEBI" id="CHEBI:57540"/>
        <dbReference type="ChEBI" id="CHEBI:57945"/>
        <dbReference type="EC" id="1.1.1.1"/>
    </reaction>
</comment>
<feature type="domain" description="Enoyl reductase (ER)" evidence="10">
    <location>
        <begin position="23"/>
        <end position="354"/>
    </location>
</feature>
<dbReference type="SUPFAM" id="SSF51735">
    <property type="entry name" value="NAD(P)-binding Rossmann-fold domains"/>
    <property type="match status" value="1"/>
</dbReference>